<dbReference type="PANTHER" id="PTHR43364">
    <property type="entry name" value="NADH-SPECIFIC METHYLGLYOXAL REDUCTASE-RELATED"/>
    <property type="match status" value="1"/>
</dbReference>
<dbReference type="AlphaFoldDB" id="A0A437LUA0"/>
<dbReference type="Gene3D" id="3.20.20.100">
    <property type="entry name" value="NADP-dependent oxidoreductase domain"/>
    <property type="match status" value="1"/>
</dbReference>
<evidence type="ECO:0000313" key="3">
    <source>
        <dbReference type="Proteomes" id="UP000288587"/>
    </source>
</evidence>
<feature type="domain" description="NADP-dependent oxidoreductase" evidence="1">
    <location>
        <begin position="2"/>
        <end position="296"/>
    </location>
</feature>
<organism evidence="2 3">
    <name type="scientific">Inhella crocodyli</name>
    <dbReference type="NCBI Taxonomy" id="2499851"/>
    <lineage>
        <taxon>Bacteria</taxon>
        <taxon>Pseudomonadati</taxon>
        <taxon>Pseudomonadota</taxon>
        <taxon>Betaproteobacteria</taxon>
        <taxon>Burkholderiales</taxon>
        <taxon>Sphaerotilaceae</taxon>
        <taxon>Inhella</taxon>
    </lineage>
</organism>
<dbReference type="Proteomes" id="UP000288587">
    <property type="component" value="Unassembled WGS sequence"/>
</dbReference>
<evidence type="ECO:0000313" key="2">
    <source>
        <dbReference type="EMBL" id="RVT88922.1"/>
    </source>
</evidence>
<proteinExistence type="predicted"/>
<dbReference type="EMBL" id="SACM01000001">
    <property type="protein sequence ID" value="RVT88922.1"/>
    <property type="molecule type" value="Genomic_DNA"/>
</dbReference>
<dbReference type="OrthoDB" id="9768793at2"/>
<reference evidence="2 3" key="1">
    <citation type="submission" date="2019-01" db="EMBL/GenBank/DDBJ databases">
        <authorList>
            <person name="Chen W.-M."/>
        </authorList>
    </citation>
    <scope>NUCLEOTIDE SEQUENCE [LARGE SCALE GENOMIC DNA]</scope>
    <source>
        <strain evidence="2 3">CCP-18</strain>
    </source>
</reference>
<gene>
    <name evidence="2" type="ORF">EOD73_02375</name>
</gene>
<dbReference type="InterPro" id="IPR023210">
    <property type="entry name" value="NADP_OxRdtase_dom"/>
</dbReference>
<protein>
    <submittedName>
        <fullName evidence="2">Aldo/keto reductase</fullName>
    </submittedName>
</protein>
<dbReference type="PANTHER" id="PTHR43364:SF1">
    <property type="entry name" value="OXIDOREDUCTASE YDHF"/>
    <property type="match status" value="1"/>
</dbReference>
<dbReference type="InterPro" id="IPR050523">
    <property type="entry name" value="AKR_Detox_Biosynth"/>
</dbReference>
<dbReference type="GO" id="GO:0005829">
    <property type="term" value="C:cytosol"/>
    <property type="evidence" value="ECO:0007669"/>
    <property type="project" value="TreeGrafter"/>
</dbReference>
<evidence type="ECO:0000259" key="1">
    <source>
        <dbReference type="Pfam" id="PF00248"/>
    </source>
</evidence>
<dbReference type="InterPro" id="IPR036812">
    <property type="entry name" value="NAD(P)_OxRdtase_dom_sf"/>
</dbReference>
<sequence>MGFGGAWNGDALVEGDVARAEAALDAALGAGIAVLDHADIYTLGKAEQAFGALFQRRPSLREQVLLQSKCGIRFADAAGPKRYELSAAHIERSVEASLQRLHTDRLDLLLLHRPDPLMQPAEVAEAFARLHRAGKVRFFGTSNMHAAQLQWLGRHLSLPLVVNQLEMSLAQHDWLEAGTTFNDPQAMASPRAAAWPGTLEHCLAHGVQLQAWGALAQGRLSGRLPADASPAQAKTAALVGRIAQRQGLAPEAVLLAWLMRHPAQIQPVIGTADPARIRACAQATAWEMGREDWYALYEAARGRELP</sequence>
<accession>A0A437LUA0</accession>
<comment type="caution">
    <text evidence="2">The sequence shown here is derived from an EMBL/GenBank/DDBJ whole genome shotgun (WGS) entry which is preliminary data.</text>
</comment>
<name>A0A437LUA0_9BURK</name>
<dbReference type="SUPFAM" id="SSF51430">
    <property type="entry name" value="NAD(P)-linked oxidoreductase"/>
    <property type="match status" value="1"/>
</dbReference>
<keyword evidence="3" id="KW-1185">Reference proteome</keyword>
<dbReference type="Pfam" id="PF00248">
    <property type="entry name" value="Aldo_ket_red"/>
    <property type="match status" value="1"/>
</dbReference>